<dbReference type="EMBL" id="JADNRY010000560">
    <property type="protein sequence ID" value="KAF9040339.1"/>
    <property type="molecule type" value="Genomic_DNA"/>
</dbReference>
<evidence type="ECO:0000256" key="1">
    <source>
        <dbReference type="SAM" id="Phobius"/>
    </source>
</evidence>
<feature type="transmembrane region" description="Helical" evidence="1">
    <location>
        <begin position="84"/>
        <end position="108"/>
    </location>
</feature>
<feature type="transmembrane region" description="Helical" evidence="1">
    <location>
        <begin position="21"/>
        <end position="42"/>
    </location>
</feature>
<feature type="transmembrane region" description="Helical" evidence="1">
    <location>
        <begin position="208"/>
        <end position="227"/>
    </location>
</feature>
<reference evidence="2" key="1">
    <citation type="submission" date="2020-11" db="EMBL/GenBank/DDBJ databases">
        <authorList>
            <consortium name="DOE Joint Genome Institute"/>
            <person name="Ahrendt S."/>
            <person name="Riley R."/>
            <person name="Andreopoulos W."/>
            <person name="Labutti K."/>
            <person name="Pangilinan J."/>
            <person name="Ruiz-Duenas F.J."/>
            <person name="Barrasa J.M."/>
            <person name="Sanchez-Garcia M."/>
            <person name="Camarero S."/>
            <person name="Miyauchi S."/>
            <person name="Serrano A."/>
            <person name="Linde D."/>
            <person name="Babiker R."/>
            <person name="Drula E."/>
            <person name="Ayuso-Fernandez I."/>
            <person name="Pacheco R."/>
            <person name="Padilla G."/>
            <person name="Ferreira P."/>
            <person name="Barriuso J."/>
            <person name="Kellner H."/>
            <person name="Castanera R."/>
            <person name="Alfaro M."/>
            <person name="Ramirez L."/>
            <person name="Pisabarro A.G."/>
            <person name="Kuo A."/>
            <person name="Tritt A."/>
            <person name="Lipzen A."/>
            <person name="He G."/>
            <person name="Yan M."/>
            <person name="Ng V."/>
            <person name="Cullen D."/>
            <person name="Martin F."/>
            <person name="Rosso M.-N."/>
            <person name="Henrissat B."/>
            <person name="Hibbett D."/>
            <person name="Martinez A.T."/>
            <person name="Grigoriev I.V."/>
        </authorList>
    </citation>
    <scope>NUCLEOTIDE SEQUENCE</scope>
    <source>
        <strain evidence="2">AH 40177</strain>
    </source>
</reference>
<keyword evidence="3" id="KW-1185">Reference proteome</keyword>
<dbReference type="OrthoDB" id="3065223at2759"/>
<accession>A0A9P5P1Z9</accession>
<keyword evidence="1" id="KW-0472">Membrane</keyword>
<organism evidence="2 3">
    <name type="scientific">Rhodocollybia butyracea</name>
    <dbReference type="NCBI Taxonomy" id="206335"/>
    <lineage>
        <taxon>Eukaryota</taxon>
        <taxon>Fungi</taxon>
        <taxon>Dikarya</taxon>
        <taxon>Basidiomycota</taxon>
        <taxon>Agaricomycotina</taxon>
        <taxon>Agaricomycetes</taxon>
        <taxon>Agaricomycetidae</taxon>
        <taxon>Agaricales</taxon>
        <taxon>Marasmiineae</taxon>
        <taxon>Omphalotaceae</taxon>
        <taxon>Rhodocollybia</taxon>
    </lineage>
</organism>
<proteinExistence type="predicted"/>
<keyword evidence="1" id="KW-1133">Transmembrane helix</keyword>
<sequence length="325" mass="36160">MDSSSRPAHEKLSRPEPESSTFSVCLSLFLVVLSLIISLVVISETVLSFPRIFVLFVAPNASRRQLELAAQALETIEWHTRVQAAALAFGAWVFAWYGVFIAVLRSVFKQWTLFRSKGSQNDSSDLEGLQRLNDLKPLRQARYPFLQACYVVFLLAIIIVNDSLYNRLREPSSTSTRTSCISISEFLERALPGVISRFTTMASRSFEVAAIEVSAMLLVYSMIPLYYRFFSSTRPPLHSNSDLDSEKAPIPAHHVSNLTHVASLDGVSRYTSVCIYFQRPSSSPTRAPGVLEAQSHQDEKISLVLAEECMCPTCTSGCNSEVPSC</sequence>
<evidence type="ECO:0000313" key="2">
    <source>
        <dbReference type="EMBL" id="KAF9040339.1"/>
    </source>
</evidence>
<gene>
    <name evidence="2" type="ORF">BDP27DRAFT_1347461</name>
</gene>
<keyword evidence="1" id="KW-0812">Transmembrane</keyword>
<comment type="caution">
    <text evidence="2">The sequence shown here is derived from an EMBL/GenBank/DDBJ whole genome shotgun (WGS) entry which is preliminary data.</text>
</comment>
<evidence type="ECO:0000313" key="3">
    <source>
        <dbReference type="Proteomes" id="UP000772434"/>
    </source>
</evidence>
<feature type="transmembrane region" description="Helical" evidence="1">
    <location>
        <begin position="141"/>
        <end position="160"/>
    </location>
</feature>
<dbReference type="Proteomes" id="UP000772434">
    <property type="component" value="Unassembled WGS sequence"/>
</dbReference>
<protein>
    <submittedName>
        <fullName evidence="2">Uncharacterized protein</fullName>
    </submittedName>
</protein>
<dbReference type="AlphaFoldDB" id="A0A9P5P1Z9"/>
<name>A0A9P5P1Z9_9AGAR</name>